<dbReference type="InterPro" id="IPR036390">
    <property type="entry name" value="WH_DNA-bd_sf"/>
</dbReference>
<dbReference type="CDD" id="cd07153">
    <property type="entry name" value="Fur_like"/>
    <property type="match status" value="1"/>
</dbReference>
<feature type="binding site" evidence="7">
    <location>
        <position position="81"/>
    </location>
    <ligand>
        <name>Zn(2+)</name>
        <dbReference type="ChEBI" id="CHEBI:29105"/>
    </ligand>
</feature>
<comment type="cofactor">
    <cofactor evidence="7">
        <name>Zn(2+)</name>
        <dbReference type="ChEBI" id="CHEBI:29105"/>
    </cofactor>
    <text evidence="7">Binds 1 zinc ion per subunit.</text>
</comment>
<dbReference type="GO" id="GO:0045892">
    <property type="term" value="P:negative regulation of DNA-templated transcription"/>
    <property type="evidence" value="ECO:0007669"/>
    <property type="project" value="TreeGrafter"/>
</dbReference>
<keyword evidence="7" id="KW-0479">Metal-binding</keyword>
<comment type="caution">
    <text evidence="8">The sequence shown here is derived from an EMBL/GenBank/DDBJ whole genome shotgun (WGS) entry which is preliminary data.</text>
</comment>
<dbReference type="GO" id="GO:1900376">
    <property type="term" value="P:regulation of secondary metabolite biosynthetic process"/>
    <property type="evidence" value="ECO:0007669"/>
    <property type="project" value="TreeGrafter"/>
</dbReference>
<feature type="binding site" evidence="7">
    <location>
        <position position="84"/>
    </location>
    <ligand>
        <name>Zn(2+)</name>
        <dbReference type="ChEBI" id="CHEBI:29105"/>
    </ligand>
</feature>
<evidence type="ECO:0000256" key="4">
    <source>
        <dbReference type="ARBA" id="ARBA00023015"/>
    </source>
</evidence>
<protein>
    <submittedName>
        <fullName evidence="8">Transcriptional repressor</fullName>
    </submittedName>
</protein>
<dbReference type="PANTHER" id="PTHR33202:SF7">
    <property type="entry name" value="FERRIC UPTAKE REGULATION PROTEIN"/>
    <property type="match status" value="1"/>
</dbReference>
<evidence type="ECO:0000256" key="3">
    <source>
        <dbReference type="ARBA" id="ARBA00022833"/>
    </source>
</evidence>
<dbReference type="PANTHER" id="PTHR33202">
    <property type="entry name" value="ZINC UPTAKE REGULATION PROTEIN"/>
    <property type="match status" value="1"/>
</dbReference>
<evidence type="ECO:0000313" key="8">
    <source>
        <dbReference type="EMBL" id="HIR39177.1"/>
    </source>
</evidence>
<evidence type="ECO:0000256" key="1">
    <source>
        <dbReference type="ARBA" id="ARBA00007957"/>
    </source>
</evidence>
<dbReference type="Pfam" id="PF01475">
    <property type="entry name" value="FUR"/>
    <property type="match status" value="1"/>
</dbReference>
<keyword evidence="3 7" id="KW-0862">Zinc</keyword>
<dbReference type="InterPro" id="IPR036388">
    <property type="entry name" value="WH-like_DNA-bd_sf"/>
</dbReference>
<keyword evidence="5" id="KW-0238">DNA-binding</keyword>
<dbReference type="InterPro" id="IPR002481">
    <property type="entry name" value="FUR"/>
</dbReference>
<dbReference type="EMBL" id="DVHB01000044">
    <property type="protein sequence ID" value="HIR39177.1"/>
    <property type="molecule type" value="Genomic_DNA"/>
</dbReference>
<reference evidence="8" key="2">
    <citation type="journal article" date="2021" name="PeerJ">
        <title>Extensive microbial diversity within the chicken gut microbiome revealed by metagenomics and culture.</title>
        <authorList>
            <person name="Gilroy R."/>
            <person name="Ravi A."/>
            <person name="Getino M."/>
            <person name="Pursley I."/>
            <person name="Horton D.L."/>
            <person name="Alikhan N.F."/>
            <person name="Baker D."/>
            <person name="Gharbi K."/>
            <person name="Hall N."/>
            <person name="Watson M."/>
            <person name="Adriaenssens E.M."/>
            <person name="Foster-Nyarko E."/>
            <person name="Jarju S."/>
            <person name="Secka A."/>
            <person name="Antonio M."/>
            <person name="Oren A."/>
            <person name="Chaudhuri R.R."/>
            <person name="La Ragione R."/>
            <person name="Hildebrand F."/>
            <person name="Pallen M.J."/>
        </authorList>
    </citation>
    <scope>NUCLEOTIDE SEQUENCE</scope>
    <source>
        <strain evidence="8">ChiW25-3613</strain>
    </source>
</reference>
<comment type="similarity">
    <text evidence="1">Belongs to the Fur family.</text>
</comment>
<dbReference type="InterPro" id="IPR043135">
    <property type="entry name" value="Fur_C"/>
</dbReference>
<dbReference type="Gene3D" id="3.30.1490.190">
    <property type="match status" value="1"/>
</dbReference>
<reference evidence="8" key="1">
    <citation type="submission" date="2020-10" db="EMBL/GenBank/DDBJ databases">
        <authorList>
            <person name="Gilroy R."/>
        </authorList>
    </citation>
    <scope>NUCLEOTIDE SEQUENCE</scope>
    <source>
        <strain evidence="8">ChiW25-3613</strain>
    </source>
</reference>
<sequence length="135" mass="15014">MKKQRNTAQKRIIMQALECADHPTATELYELVHAENPRISKATVFRVLSQYSENGEVRRLHIAGSDDRFDATLAPHAHLRCAYCGRIRDVMFPELAPILSAESVEGYKVYSAEIDFLCCCPECSAAGADRGGILN</sequence>
<gene>
    <name evidence="8" type="ORF">IAB90_02230</name>
</gene>
<dbReference type="GO" id="GO:0008270">
    <property type="term" value="F:zinc ion binding"/>
    <property type="evidence" value="ECO:0007669"/>
    <property type="project" value="TreeGrafter"/>
</dbReference>
<dbReference type="GO" id="GO:0003700">
    <property type="term" value="F:DNA-binding transcription factor activity"/>
    <property type="evidence" value="ECO:0007669"/>
    <property type="project" value="InterPro"/>
</dbReference>
<dbReference type="GO" id="GO:0000976">
    <property type="term" value="F:transcription cis-regulatory region binding"/>
    <property type="evidence" value="ECO:0007669"/>
    <property type="project" value="TreeGrafter"/>
</dbReference>
<evidence type="ECO:0000256" key="2">
    <source>
        <dbReference type="ARBA" id="ARBA00022491"/>
    </source>
</evidence>
<accession>A0A9D1AFF4</accession>
<feature type="binding site" evidence="7">
    <location>
        <position position="123"/>
    </location>
    <ligand>
        <name>Zn(2+)</name>
        <dbReference type="ChEBI" id="CHEBI:29105"/>
    </ligand>
</feature>
<name>A0A9D1AFF4_9FIRM</name>
<feature type="binding site" evidence="7">
    <location>
        <position position="120"/>
    </location>
    <ligand>
        <name>Zn(2+)</name>
        <dbReference type="ChEBI" id="CHEBI:29105"/>
    </ligand>
</feature>
<keyword evidence="4" id="KW-0805">Transcription regulation</keyword>
<dbReference type="Gene3D" id="1.10.10.10">
    <property type="entry name" value="Winged helix-like DNA-binding domain superfamily/Winged helix DNA-binding domain"/>
    <property type="match status" value="1"/>
</dbReference>
<keyword evidence="6" id="KW-0804">Transcription</keyword>
<organism evidence="8 9">
    <name type="scientific">Candidatus Coproplasma stercoripullorum</name>
    <dbReference type="NCBI Taxonomy" id="2840751"/>
    <lineage>
        <taxon>Bacteria</taxon>
        <taxon>Bacillati</taxon>
        <taxon>Bacillota</taxon>
        <taxon>Clostridia</taxon>
        <taxon>Eubacteriales</taxon>
        <taxon>Candidatus Coproplasma</taxon>
    </lineage>
</organism>
<keyword evidence="2" id="KW-0678">Repressor</keyword>
<evidence type="ECO:0000256" key="6">
    <source>
        <dbReference type="ARBA" id="ARBA00023163"/>
    </source>
</evidence>
<proteinExistence type="inferred from homology"/>
<dbReference type="SUPFAM" id="SSF46785">
    <property type="entry name" value="Winged helix' DNA-binding domain"/>
    <property type="match status" value="1"/>
</dbReference>
<dbReference type="AlphaFoldDB" id="A0A9D1AFF4"/>
<dbReference type="Proteomes" id="UP000824179">
    <property type="component" value="Unassembled WGS sequence"/>
</dbReference>
<evidence type="ECO:0000313" key="9">
    <source>
        <dbReference type="Proteomes" id="UP000824179"/>
    </source>
</evidence>
<evidence type="ECO:0000256" key="7">
    <source>
        <dbReference type="PIRSR" id="PIRSR602481-1"/>
    </source>
</evidence>
<evidence type="ECO:0000256" key="5">
    <source>
        <dbReference type="ARBA" id="ARBA00023125"/>
    </source>
</evidence>